<reference evidence="1 2" key="1">
    <citation type="submission" date="2023-02" db="EMBL/GenBank/DDBJ databases">
        <title>LHISI_Scaffold_Assembly.</title>
        <authorList>
            <person name="Stuart O.P."/>
            <person name="Cleave R."/>
            <person name="Magrath M.J.L."/>
            <person name="Mikheyev A.S."/>
        </authorList>
    </citation>
    <scope>NUCLEOTIDE SEQUENCE [LARGE SCALE GENOMIC DNA]</scope>
    <source>
        <strain evidence="1">Daus_M_001</strain>
        <tissue evidence="1">Leg muscle</tissue>
    </source>
</reference>
<name>A0ABQ9IFX4_9NEOP</name>
<comment type="caution">
    <text evidence="1">The sequence shown here is derived from an EMBL/GenBank/DDBJ whole genome shotgun (WGS) entry which is preliminary data.</text>
</comment>
<evidence type="ECO:0000313" key="1">
    <source>
        <dbReference type="EMBL" id="KAJ8895556.1"/>
    </source>
</evidence>
<protein>
    <submittedName>
        <fullName evidence="1">Uncharacterized protein</fullName>
    </submittedName>
</protein>
<accession>A0ABQ9IFX4</accession>
<organism evidence="1 2">
    <name type="scientific">Dryococelus australis</name>
    <dbReference type="NCBI Taxonomy" id="614101"/>
    <lineage>
        <taxon>Eukaryota</taxon>
        <taxon>Metazoa</taxon>
        <taxon>Ecdysozoa</taxon>
        <taxon>Arthropoda</taxon>
        <taxon>Hexapoda</taxon>
        <taxon>Insecta</taxon>
        <taxon>Pterygota</taxon>
        <taxon>Neoptera</taxon>
        <taxon>Polyneoptera</taxon>
        <taxon>Phasmatodea</taxon>
        <taxon>Verophasmatodea</taxon>
        <taxon>Anareolatae</taxon>
        <taxon>Phasmatidae</taxon>
        <taxon>Eurycanthinae</taxon>
        <taxon>Dryococelus</taxon>
    </lineage>
</organism>
<evidence type="ECO:0000313" key="2">
    <source>
        <dbReference type="Proteomes" id="UP001159363"/>
    </source>
</evidence>
<dbReference type="EMBL" id="JARBHB010000001">
    <property type="protein sequence ID" value="KAJ8895556.1"/>
    <property type="molecule type" value="Genomic_DNA"/>
</dbReference>
<gene>
    <name evidence="1" type="ORF">PR048_000892</name>
</gene>
<proteinExistence type="predicted"/>
<keyword evidence="2" id="KW-1185">Reference proteome</keyword>
<sequence length="1062" mass="119162">MRCVLLAVVNDLDYRRTWRYLSNNAPCVDSPPPPEGCHCNVATSCNYVLHTNLLHGQLRSRARLIFACGRSIHNVQQWRVVKCCKVSWCLLSAVHTRRTQQEPVIRAEPGETDCIATLTRVWRGTHYTRVVTSTALLRLNRRCVNYVISHISDDSIVSRPLIVVQSPAGSLPDFRMWESCRTMTLFGEFSRGSTLLPHPYFRYCSILRRFTPSPFKTSLLRAAQISSLTLGRALYDVDDGMVSLRRLTRVGSADMDWKGGRGAGSQDPIYTSVGSRRHIQSFINTCGRHMCYSSAPLNKLNTTPLDTWAGLSLLLDIQTIYRVNGGGALNATNTDTNYRPPSKAQRCGARSPLIKSVKRHGRCYWPIFSQCSCFSLPLYPAVTQSRLACHASGVTCTYKSHLGDLPDSGGGNAHLTKFGILQYELNLEIQRKLQRVPYCLMPNYYTCRRKENNRLMLQQAIRHTPLYSWDTIICLLVAAITSGLCTALFNDNSLPPSYYWPIVERDVSKQLPAGWRAGNCTWALSQKMQHEPQDIFKSTFMDLTTLLSLPVVYDGSPEYRAYVAVKNSLQSTGIHTHVFCFQHDMTGKSRTTQTMVSRQLFEWLNNDLCPNASRSLVTPGRRCSTNLSKELATEHCSRLQTVFQIASTHTRTRSLQTAIAVTLPPYGTIVTRTLQNNRYARIEHACAHTRARTRTRSRLTFGKALSNAIAKCECTFLTVWNTATVGNLSRTLGAGGRETTRQCSCHNTKLITSLSAIALLTTALRDLRFTTGICTHGAALVQPRSVVVTTELNNLALSLEAHQRPCSYSNMVYSSEIGLLLTDQLNNASRTGLDSRVYLAIHATVLAHFIVYSHYTYGHTGLLGNQQKPGFLGESQAAPPGAARAGQRTRICGYASSGRRKRSNRKYGRKRVEGDFMHVVTYIVLRHTQLGVSTLLEPDHTQHYDIQNWRCTAYVPFLNISRAKLREQRARDKNALFKVCNVYNVEAGSSMYRMQHLNTFPSTLTLFRGRVKQQRRPCTGVSQTGERTLVARKDSYRRVAAAAKKDAAGRGDFDLPNRMSDN</sequence>
<dbReference type="Proteomes" id="UP001159363">
    <property type="component" value="Chromosome 1"/>
</dbReference>